<evidence type="ECO:0000313" key="2">
    <source>
        <dbReference type="EMBL" id="KAI5337591.1"/>
    </source>
</evidence>
<dbReference type="Pfam" id="PF13456">
    <property type="entry name" value="RVT_3"/>
    <property type="match status" value="1"/>
</dbReference>
<dbReference type="CDD" id="cd06222">
    <property type="entry name" value="RNase_H_like"/>
    <property type="match status" value="1"/>
</dbReference>
<dbReference type="Proteomes" id="UP001054821">
    <property type="component" value="Chromosome 3"/>
</dbReference>
<comment type="caution">
    <text evidence="2">The sequence shown here is derived from an EMBL/GenBank/DDBJ whole genome shotgun (WGS) entry which is preliminary data.</text>
</comment>
<dbReference type="GO" id="GO:0004523">
    <property type="term" value="F:RNA-DNA hybrid ribonuclease activity"/>
    <property type="evidence" value="ECO:0007669"/>
    <property type="project" value="InterPro"/>
</dbReference>
<dbReference type="InterPro" id="IPR002156">
    <property type="entry name" value="RNaseH_domain"/>
</dbReference>
<gene>
    <name evidence="2" type="ORF">L3X38_016862</name>
</gene>
<dbReference type="AlphaFoldDB" id="A0AAD4W8M4"/>
<dbReference type="InterPro" id="IPR012337">
    <property type="entry name" value="RNaseH-like_sf"/>
</dbReference>
<dbReference type="SUPFAM" id="SSF53098">
    <property type="entry name" value="Ribonuclease H-like"/>
    <property type="match status" value="1"/>
</dbReference>
<feature type="domain" description="RNase H type-1" evidence="1">
    <location>
        <begin position="29"/>
        <end position="92"/>
    </location>
</feature>
<evidence type="ECO:0000313" key="3">
    <source>
        <dbReference type="Proteomes" id="UP001054821"/>
    </source>
</evidence>
<dbReference type="PANTHER" id="PTHR47723">
    <property type="entry name" value="OS05G0353850 PROTEIN"/>
    <property type="match status" value="1"/>
</dbReference>
<dbReference type="InterPro" id="IPR044730">
    <property type="entry name" value="RNase_H-like_dom_plant"/>
</dbReference>
<dbReference type="GO" id="GO:0003676">
    <property type="term" value="F:nucleic acid binding"/>
    <property type="evidence" value="ECO:0007669"/>
    <property type="project" value="InterPro"/>
</dbReference>
<dbReference type="EMBL" id="JAJFAZ020000003">
    <property type="protein sequence ID" value="KAI5337591.1"/>
    <property type="molecule type" value="Genomic_DNA"/>
</dbReference>
<keyword evidence="3" id="KW-1185">Reference proteome</keyword>
<organism evidence="2 3">
    <name type="scientific">Prunus dulcis</name>
    <name type="common">Almond</name>
    <name type="synonym">Amygdalus dulcis</name>
    <dbReference type="NCBI Taxonomy" id="3755"/>
    <lineage>
        <taxon>Eukaryota</taxon>
        <taxon>Viridiplantae</taxon>
        <taxon>Streptophyta</taxon>
        <taxon>Embryophyta</taxon>
        <taxon>Tracheophyta</taxon>
        <taxon>Spermatophyta</taxon>
        <taxon>Magnoliopsida</taxon>
        <taxon>eudicotyledons</taxon>
        <taxon>Gunneridae</taxon>
        <taxon>Pentapetalae</taxon>
        <taxon>rosids</taxon>
        <taxon>fabids</taxon>
        <taxon>Rosales</taxon>
        <taxon>Rosaceae</taxon>
        <taxon>Amygdaloideae</taxon>
        <taxon>Amygdaleae</taxon>
        <taxon>Prunus</taxon>
    </lineage>
</organism>
<dbReference type="InterPro" id="IPR053151">
    <property type="entry name" value="RNase_H-like"/>
</dbReference>
<dbReference type="InterPro" id="IPR036397">
    <property type="entry name" value="RNaseH_sf"/>
</dbReference>
<evidence type="ECO:0000259" key="1">
    <source>
        <dbReference type="Pfam" id="PF13456"/>
    </source>
</evidence>
<reference evidence="2 3" key="1">
    <citation type="journal article" date="2022" name="G3 (Bethesda)">
        <title>Whole-genome sequence and methylome profiling of the almond [Prunus dulcis (Mill.) D.A. Webb] cultivar 'Nonpareil'.</title>
        <authorList>
            <person name="D'Amico-Willman K.M."/>
            <person name="Ouma W.Z."/>
            <person name="Meulia T."/>
            <person name="Sideli G.M."/>
            <person name="Gradziel T.M."/>
            <person name="Fresnedo-Ramirez J."/>
        </authorList>
    </citation>
    <scope>NUCLEOTIDE SEQUENCE [LARGE SCALE GENOMIC DNA]</scope>
    <source>
        <strain evidence="2">Clone GOH B32 T37-40</strain>
    </source>
</reference>
<sequence>MHFAFSCLKSIGKVNIKWKPPPLDWVKVNFDGSVRGNLAAIGFVICDWNGNVRLAGAKNFGQVSITIAECLTLQDGLAHAIHKGWQKILVEGPACPRGFRL</sequence>
<proteinExistence type="predicted"/>
<protein>
    <recommendedName>
        <fullName evidence="1">RNase H type-1 domain-containing protein</fullName>
    </recommendedName>
</protein>
<name>A0AAD4W8M4_PRUDU</name>
<accession>A0AAD4W8M4</accession>
<dbReference type="Gene3D" id="3.30.420.10">
    <property type="entry name" value="Ribonuclease H-like superfamily/Ribonuclease H"/>
    <property type="match status" value="1"/>
</dbReference>
<dbReference type="PANTHER" id="PTHR47723:SF23">
    <property type="entry name" value="REVERSE TRANSCRIPTASE-LIKE PROTEIN"/>
    <property type="match status" value="1"/>
</dbReference>